<sequence length="682" mass="77879">MSNPLLNLTNLPPFKEIQPSHMVEAVETIINNSRQAINSLTDNLTLETITWDNFVKPLEEINDQLDRAWSPISHLNSVANSDEIREAYNACLPILSEYGTEMGQHQGLFNAVKALNEKAESLSLDEVQRKILKDDLRDFKLSGVALSDDKKQRYGDIQKRLSELTSKFEQNLLDATMAWHRDFDDKASLDGLPDSAISAAKQTAELAGVEGYRITLDFPSYLPVMMHANDRELRKDVYTAFATRASDQGPNAGEFDNSQLMPEILSLRHELAQLLDFKHYGELSLATKMAQSTEQVIDFLNELAEKSKPQAKKDLEELTRYAKEQHGIDELQAWDLAYYSEKLKNDRYSISQEELRPWFPENQVIKGMFEITGTLFNISFQEREDVETWHKDVRFFDIYDRNSNYIASFYLDLYARRNKRGGAWMADCIGRRKTNQGIQRPVAFLTCNFNGPVGDTPALFTHDEVTTLFHEFGHGLHHMLTEINHASVAGISGVPWDAVELPSQFLENFCWEEEGLAKIAQHYETGEPLPTEKLERLLAAKNFQSAMQMVRQLEFSLFDFKIHSEFDPSNPDQIQQQLNQVRKQVAVIRPPEFNRFQHSFGHIFAGGYAAGYYSYKWAEVLSADAFSRFEEEGIFNPKTGHDFLTYILQKGGSAEPDELFKAFRGREPSPDALLRHSGIGQV</sequence>
<dbReference type="SUPFAM" id="SSF55486">
    <property type="entry name" value="Metalloproteases ('zincins'), catalytic domain"/>
    <property type="match status" value="1"/>
</dbReference>
<dbReference type="PANTHER" id="PTHR11804:SF84">
    <property type="entry name" value="SACCHAROLYSIN"/>
    <property type="match status" value="1"/>
</dbReference>
<dbReference type="Gene3D" id="3.40.390.10">
    <property type="entry name" value="Collagenase (Catalytic Domain)"/>
    <property type="match status" value="1"/>
</dbReference>
<evidence type="ECO:0000256" key="6">
    <source>
        <dbReference type="ARBA" id="ARBA00023049"/>
    </source>
</evidence>
<reference evidence="13" key="1">
    <citation type="journal article" date="2019" name="Int. J. Syst. Evol. Microbiol.">
        <title>The Global Catalogue of Microorganisms (GCM) 10K type strain sequencing project: providing services to taxonomists for standard genome sequencing and annotation.</title>
        <authorList>
            <consortium name="The Broad Institute Genomics Platform"/>
            <consortium name="The Broad Institute Genome Sequencing Center for Infectious Disease"/>
            <person name="Wu L."/>
            <person name="Ma J."/>
        </authorList>
    </citation>
    <scope>NUCLEOTIDE SEQUENCE [LARGE SCALE GENOMIC DNA]</scope>
    <source>
        <strain evidence="13">JCM 17727</strain>
    </source>
</reference>
<evidence type="ECO:0000256" key="8">
    <source>
        <dbReference type="ARBA" id="ARBA00026100"/>
    </source>
</evidence>
<keyword evidence="2 9" id="KW-0645">Protease</keyword>
<evidence type="ECO:0000256" key="1">
    <source>
        <dbReference type="ARBA" id="ARBA00006040"/>
    </source>
</evidence>
<dbReference type="InterPro" id="IPR045090">
    <property type="entry name" value="Pept_M3A_M3B"/>
</dbReference>
<comment type="caution">
    <text evidence="12">The sequence shown here is derived from an EMBL/GenBank/DDBJ whole genome shotgun (WGS) entry which is preliminary data.</text>
</comment>
<dbReference type="CDD" id="cd06456">
    <property type="entry name" value="M3A_DCP"/>
    <property type="match status" value="1"/>
</dbReference>
<dbReference type="InterPro" id="IPR024080">
    <property type="entry name" value="Neurolysin/TOP_N"/>
</dbReference>
<evidence type="ECO:0000256" key="3">
    <source>
        <dbReference type="ARBA" id="ARBA00022723"/>
    </source>
</evidence>
<accession>A0ABP8HXN8</accession>
<dbReference type="Gene3D" id="1.20.1050.40">
    <property type="entry name" value="Endopeptidase. Chain P, domain 1"/>
    <property type="match status" value="1"/>
</dbReference>
<evidence type="ECO:0000259" key="10">
    <source>
        <dbReference type="Pfam" id="PF01432"/>
    </source>
</evidence>
<keyword evidence="4 9" id="KW-0378">Hydrolase</keyword>
<evidence type="ECO:0000256" key="9">
    <source>
        <dbReference type="RuleBase" id="RU003435"/>
    </source>
</evidence>
<keyword evidence="5 9" id="KW-0862">Zinc</keyword>
<dbReference type="PANTHER" id="PTHR11804">
    <property type="entry name" value="PROTEASE M3 THIMET OLIGOPEPTIDASE-RELATED"/>
    <property type="match status" value="1"/>
</dbReference>
<keyword evidence="13" id="KW-1185">Reference proteome</keyword>
<dbReference type="Pfam" id="PF19310">
    <property type="entry name" value="TOP_N"/>
    <property type="match status" value="1"/>
</dbReference>
<feature type="domain" description="Peptidase M3A/M3B catalytic" evidence="10">
    <location>
        <begin position="224"/>
        <end position="678"/>
    </location>
</feature>
<evidence type="ECO:0000313" key="13">
    <source>
        <dbReference type="Proteomes" id="UP001501294"/>
    </source>
</evidence>
<dbReference type="RefSeq" id="WP_223576821.1">
    <property type="nucleotide sequence ID" value="NZ_BAABFU010000001.1"/>
</dbReference>
<keyword evidence="3 9" id="KW-0479">Metal-binding</keyword>
<feature type="domain" description="Oligopeptidase A N-terminal" evidence="11">
    <location>
        <begin position="27"/>
        <end position="151"/>
    </location>
</feature>
<protein>
    <recommendedName>
        <fullName evidence="8">oligopeptidase A</fullName>
        <ecNumber evidence="8">3.4.24.70</ecNumber>
    </recommendedName>
</protein>
<keyword evidence="6 9" id="KW-0482">Metalloprotease</keyword>
<evidence type="ECO:0000256" key="5">
    <source>
        <dbReference type="ARBA" id="ARBA00022833"/>
    </source>
</evidence>
<comment type="cofactor">
    <cofactor evidence="9">
        <name>Zn(2+)</name>
        <dbReference type="ChEBI" id="CHEBI:29105"/>
    </cofactor>
    <text evidence="9">Binds 1 zinc ion.</text>
</comment>
<evidence type="ECO:0000259" key="11">
    <source>
        <dbReference type="Pfam" id="PF19310"/>
    </source>
</evidence>
<dbReference type="InterPro" id="IPR045666">
    <property type="entry name" value="OpdA_N"/>
</dbReference>
<evidence type="ECO:0000313" key="12">
    <source>
        <dbReference type="EMBL" id="GAA4346841.1"/>
    </source>
</evidence>
<dbReference type="EC" id="3.4.24.70" evidence="8"/>
<dbReference type="Pfam" id="PF01432">
    <property type="entry name" value="Peptidase_M3"/>
    <property type="match status" value="1"/>
</dbReference>
<dbReference type="Proteomes" id="UP001501294">
    <property type="component" value="Unassembled WGS sequence"/>
</dbReference>
<dbReference type="Gene3D" id="1.10.1370.10">
    <property type="entry name" value="Neurolysin, domain 3"/>
    <property type="match status" value="1"/>
</dbReference>
<dbReference type="InterPro" id="IPR034005">
    <property type="entry name" value="M3A_DCP"/>
</dbReference>
<dbReference type="InterPro" id="IPR024077">
    <property type="entry name" value="Neurolysin/TOP_dom2"/>
</dbReference>
<proteinExistence type="inferred from homology"/>
<dbReference type="EMBL" id="BAABFU010000001">
    <property type="protein sequence ID" value="GAA4346841.1"/>
    <property type="molecule type" value="Genomic_DNA"/>
</dbReference>
<evidence type="ECO:0000256" key="7">
    <source>
        <dbReference type="ARBA" id="ARBA00024603"/>
    </source>
</evidence>
<evidence type="ECO:0000256" key="2">
    <source>
        <dbReference type="ARBA" id="ARBA00022670"/>
    </source>
</evidence>
<dbReference type="InterPro" id="IPR001567">
    <property type="entry name" value="Pept_M3A_M3B_dom"/>
</dbReference>
<dbReference type="InterPro" id="IPR024079">
    <property type="entry name" value="MetalloPept_cat_dom_sf"/>
</dbReference>
<dbReference type="NCBIfam" id="NF008159">
    <property type="entry name" value="PRK10911.1"/>
    <property type="match status" value="1"/>
</dbReference>
<gene>
    <name evidence="12" type="primary">prlC</name>
    <name evidence="12" type="ORF">GCM10023150_08600</name>
</gene>
<evidence type="ECO:0000256" key="4">
    <source>
        <dbReference type="ARBA" id="ARBA00022801"/>
    </source>
</evidence>
<name>A0ABP8HXN8_9GAMM</name>
<organism evidence="12 13">
    <name type="scientific">Kangiella taiwanensis</name>
    <dbReference type="NCBI Taxonomy" id="1079179"/>
    <lineage>
        <taxon>Bacteria</taxon>
        <taxon>Pseudomonadati</taxon>
        <taxon>Pseudomonadota</taxon>
        <taxon>Gammaproteobacteria</taxon>
        <taxon>Kangiellales</taxon>
        <taxon>Kangiellaceae</taxon>
        <taxon>Kangiella</taxon>
    </lineage>
</organism>
<comment type="similarity">
    <text evidence="1 9">Belongs to the peptidase M3 family.</text>
</comment>
<comment type="catalytic activity">
    <reaction evidence="7">
        <text>Hydrolysis of oligopeptides, with broad specificity. Gly or Ala commonly occur as P1 or P1' residues, but more distant residues are also important, as is shown by the fact that Z-Gly-Pro-Gly-|-Gly-Pro-Ala is cleaved, but not Z-(Gly)(5).</text>
        <dbReference type="EC" id="3.4.24.70"/>
    </reaction>
</comment>